<proteinExistence type="predicted"/>
<evidence type="ECO:0000313" key="1">
    <source>
        <dbReference type="EMBL" id="SVD75281.1"/>
    </source>
</evidence>
<protein>
    <submittedName>
        <fullName evidence="1">Uncharacterized protein</fullName>
    </submittedName>
</protein>
<organism evidence="1">
    <name type="scientific">marine metagenome</name>
    <dbReference type="NCBI Taxonomy" id="408172"/>
    <lineage>
        <taxon>unclassified sequences</taxon>
        <taxon>metagenomes</taxon>
        <taxon>ecological metagenomes</taxon>
    </lineage>
</organism>
<name>A0A382XXS9_9ZZZZ</name>
<dbReference type="AlphaFoldDB" id="A0A382XXS9"/>
<dbReference type="EMBL" id="UINC01170971">
    <property type="protein sequence ID" value="SVD75281.1"/>
    <property type="molecule type" value="Genomic_DNA"/>
</dbReference>
<accession>A0A382XXS9</accession>
<sequence length="138" mass="15668">RKHRQDLFNRMVSILRAKKATCAHDLMMLFLEVPGLGLPKSGFVVQLVSGKSGCMDVHNFRKYLPEVDASKGTPNWLQTSGNSDKTKRIKASAYLDLIESNGGSPKMWNNWCTHLQVLYPHHFKTPDDVSALHMCIWK</sequence>
<gene>
    <name evidence="1" type="ORF">METZ01_LOCUS428135</name>
</gene>
<feature type="non-terminal residue" evidence="1">
    <location>
        <position position="1"/>
    </location>
</feature>
<reference evidence="1" key="1">
    <citation type="submission" date="2018-05" db="EMBL/GenBank/DDBJ databases">
        <authorList>
            <person name="Lanie J.A."/>
            <person name="Ng W.-L."/>
            <person name="Kazmierczak K.M."/>
            <person name="Andrzejewski T.M."/>
            <person name="Davidsen T.M."/>
            <person name="Wayne K.J."/>
            <person name="Tettelin H."/>
            <person name="Glass J.I."/>
            <person name="Rusch D."/>
            <person name="Podicherti R."/>
            <person name="Tsui H.-C.T."/>
            <person name="Winkler M.E."/>
        </authorList>
    </citation>
    <scope>NUCLEOTIDE SEQUENCE</scope>
</reference>